<dbReference type="InterPro" id="IPR037522">
    <property type="entry name" value="HD_GYP_dom"/>
</dbReference>
<dbReference type="CDD" id="cd00077">
    <property type="entry name" value="HDc"/>
    <property type="match status" value="1"/>
</dbReference>
<dbReference type="PROSITE" id="PS51832">
    <property type="entry name" value="HD_GYP"/>
    <property type="match status" value="1"/>
</dbReference>
<dbReference type="PANTHER" id="PTHR43155:SF2">
    <property type="entry name" value="CYCLIC DI-GMP PHOSPHODIESTERASE PA4108"/>
    <property type="match status" value="1"/>
</dbReference>
<evidence type="ECO:0000313" key="3">
    <source>
        <dbReference type="Proteomes" id="UP001580346"/>
    </source>
</evidence>
<organism evidence="2 3">
    <name type="scientific">Paenibacillus enshidis</name>
    <dbReference type="NCBI Taxonomy" id="1458439"/>
    <lineage>
        <taxon>Bacteria</taxon>
        <taxon>Bacillati</taxon>
        <taxon>Bacillota</taxon>
        <taxon>Bacilli</taxon>
        <taxon>Bacillales</taxon>
        <taxon>Paenibacillaceae</taxon>
        <taxon>Paenibacillus</taxon>
    </lineage>
</organism>
<proteinExistence type="predicted"/>
<dbReference type="Gene3D" id="1.10.3210.10">
    <property type="entry name" value="Hypothetical protein af1432"/>
    <property type="match status" value="1"/>
</dbReference>
<dbReference type="EMBL" id="JBHHMI010000008">
    <property type="protein sequence ID" value="MFB5267327.1"/>
    <property type="molecule type" value="Genomic_DNA"/>
</dbReference>
<dbReference type="InterPro" id="IPR003607">
    <property type="entry name" value="HD/PDEase_dom"/>
</dbReference>
<dbReference type="RefSeq" id="WP_375355310.1">
    <property type="nucleotide sequence ID" value="NZ_JBHHMI010000008.1"/>
</dbReference>
<evidence type="ECO:0000313" key="2">
    <source>
        <dbReference type="EMBL" id="MFB5267327.1"/>
    </source>
</evidence>
<dbReference type="Proteomes" id="UP001580346">
    <property type="component" value="Unassembled WGS sequence"/>
</dbReference>
<feature type="domain" description="HD-GYP" evidence="1">
    <location>
        <begin position="110"/>
        <end position="306"/>
    </location>
</feature>
<sequence length="369" mass="41233">MRLLAVDSLRPGMKLGKKIYNEDGLVLLSEEVELNDRMIKRLGEVGIAYVYIHDPQTDDIDIPDMIQEKTRQKALQEIRKQFRELSGFTLQKSVSHLGKAFGGIMESILEDIGSRQDTMIMLNDLGSTDQNLYQHSLTVCLYSLVLGKANGYNRQQLLELGIGSLLHDIGKTQLSPDILLKPGKLTREEYLEVQKHAQIGYQILKKVPDISLLSAICALQHHERIDGTGYPNRLHNGEIHEYAKWVGLADSYDAMTANRSYRAPMLPHQAVEALYTGAGTLYEQYMLEKFRDCVAIYPLGLPVVLSTGEEGIVVRIDPRIPHRPVIRVLKDQDGQELAAPYEIDLSAVLSVIITEAGGMKKAEEQAGLG</sequence>
<comment type="caution">
    <text evidence="2">The sequence shown here is derived from an EMBL/GenBank/DDBJ whole genome shotgun (WGS) entry which is preliminary data.</text>
</comment>
<dbReference type="SMART" id="SM00471">
    <property type="entry name" value="HDc"/>
    <property type="match status" value="1"/>
</dbReference>
<keyword evidence="2" id="KW-0378">Hydrolase</keyword>
<dbReference type="PANTHER" id="PTHR43155">
    <property type="entry name" value="CYCLIC DI-GMP PHOSPHODIESTERASE PA4108-RELATED"/>
    <property type="match status" value="1"/>
</dbReference>
<protein>
    <submittedName>
        <fullName evidence="2">HD-GYP domain-containing protein</fullName>
        <ecNumber evidence="2">3.1.4.-</ecNumber>
    </submittedName>
</protein>
<dbReference type="EC" id="3.1.4.-" evidence="2"/>
<gene>
    <name evidence="2" type="ORF">ACE41H_11105</name>
</gene>
<evidence type="ECO:0000259" key="1">
    <source>
        <dbReference type="PROSITE" id="PS51832"/>
    </source>
</evidence>
<accession>A0ABV5ATJ1</accession>
<dbReference type="GO" id="GO:0016787">
    <property type="term" value="F:hydrolase activity"/>
    <property type="evidence" value="ECO:0007669"/>
    <property type="project" value="UniProtKB-KW"/>
</dbReference>
<reference evidence="2 3" key="1">
    <citation type="submission" date="2024-09" db="EMBL/GenBank/DDBJ databases">
        <title>Paenibacillus zeirhizospherea sp. nov., isolated from surface of the maize (Zea mays) roots in a horticulture field, Hungary.</title>
        <authorList>
            <person name="Marton D."/>
            <person name="Farkas M."/>
            <person name="Bedics A."/>
            <person name="Toth E."/>
            <person name="Tancsics A."/>
            <person name="Boka K."/>
            <person name="Maroti G."/>
            <person name="Kriszt B."/>
            <person name="Cserhati M."/>
        </authorList>
    </citation>
    <scope>NUCLEOTIDE SEQUENCE [LARGE SCALE GENOMIC DNA]</scope>
    <source>
        <strain evidence="2 3">KCTC 33519</strain>
    </source>
</reference>
<dbReference type="SUPFAM" id="SSF109604">
    <property type="entry name" value="HD-domain/PDEase-like"/>
    <property type="match status" value="1"/>
</dbReference>
<dbReference type="Pfam" id="PF13487">
    <property type="entry name" value="HD_5"/>
    <property type="match status" value="1"/>
</dbReference>
<keyword evidence="3" id="KW-1185">Reference proteome</keyword>
<name>A0ABV5ATJ1_9BACL</name>